<feature type="compositionally biased region" description="Acidic residues" evidence="8">
    <location>
        <begin position="68"/>
        <end position="77"/>
    </location>
</feature>
<feature type="compositionally biased region" description="Basic residues" evidence="8">
    <location>
        <begin position="13"/>
        <end position="25"/>
    </location>
</feature>
<dbReference type="Proteomes" id="UP000310689">
    <property type="component" value="Unassembled WGS sequence"/>
</dbReference>
<feature type="region of interest" description="Disordered" evidence="8">
    <location>
        <begin position="249"/>
        <end position="277"/>
    </location>
</feature>
<feature type="compositionally biased region" description="Polar residues" evidence="8">
    <location>
        <begin position="1"/>
        <end position="10"/>
    </location>
</feature>
<accession>A0A4T0IWE6</accession>
<evidence type="ECO:0000256" key="6">
    <source>
        <dbReference type="ARBA" id="ARBA00023136"/>
    </source>
</evidence>
<evidence type="ECO:0000313" key="12">
    <source>
        <dbReference type="Proteomes" id="UP000310689"/>
    </source>
</evidence>
<dbReference type="PANTHER" id="PTHR13412">
    <property type="entry name" value="T-CELL IMMUNOMODULATORY PROTEIN HOMOLOG"/>
    <property type="match status" value="1"/>
</dbReference>
<keyword evidence="6 9" id="KW-0472">Membrane</keyword>
<keyword evidence="3 9" id="KW-0812">Transmembrane</keyword>
<comment type="caution">
    <text evidence="11">The sequence shown here is derived from an EMBL/GenBank/DDBJ whole genome shotgun (WGS) entry which is preliminary data.</text>
</comment>
<name>A0A4T0IWE6_WALIC</name>
<evidence type="ECO:0000256" key="4">
    <source>
        <dbReference type="ARBA" id="ARBA00022729"/>
    </source>
</evidence>
<keyword evidence="4" id="KW-0732">Signal</keyword>
<comment type="similarity">
    <text evidence="2">Belongs to the TIP family.</text>
</comment>
<organism evidence="11 12">
    <name type="scientific">Wallemia ichthyophaga</name>
    <dbReference type="NCBI Taxonomy" id="245174"/>
    <lineage>
        <taxon>Eukaryota</taxon>
        <taxon>Fungi</taxon>
        <taxon>Dikarya</taxon>
        <taxon>Basidiomycota</taxon>
        <taxon>Wallemiomycotina</taxon>
        <taxon>Wallemiomycetes</taxon>
        <taxon>Wallemiales</taxon>
        <taxon>Wallemiaceae</taxon>
        <taxon>Wallemia</taxon>
    </lineage>
</organism>
<dbReference type="Pfam" id="PF23122">
    <property type="entry name" value="C2_ITFG1"/>
    <property type="match status" value="1"/>
</dbReference>
<dbReference type="SUPFAM" id="SSF69318">
    <property type="entry name" value="Integrin alpha N-terminal domain"/>
    <property type="match status" value="1"/>
</dbReference>
<evidence type="ECO:0000256" key="1">
    <source>
        <dbReference type="ARBA" id="ARBA00004479"/>
    </source>
</evidence>
<feature type="transmembrane region" description="Helical" evidence="9">
    <location>
        <begin position="947"/>
        <end position="971"/>
    </location>
</feature>
<dbReference type="InterPro" id="IPR024881">
    <property type="entry name" value="Tip"/>
</dbReference>
<gene>
    <name evidence="11" type="ORF">E3P86_03296</name>
</gene>
<comment type="subcellular location">
    <subcellularLocation>
        <location evidence="1">Membrane</location>
        <topology evidence="1">Single-pass type I membrane protein</topology>
    </subcellularLocation>
</comment>
<dbReference type="AlphaFoldDB" id="A0A4T0IWE6"/>
<dbReference type="EMBL" id="SPOI01000224">
    <property type="protein sequence ID" value="TIB31635.1"/>
    <property type="molecule type" value="Genomic_DNA"/>
</dbReference>
<evidence type="ECO:0000256" key="8">
    <source>
        <dbReference type="SAM" id="MobiDB-lite"/>
    </source>
</evidence>
<evidence type="ECO:0000259" key="10">
    <source>
        <dbReference type="Pfam" id="PF23122"/>
    </source>
</evidence>
<dbReference type="PANTHER" id="PTHR13412:SF0">
    <property type="entry name" value="T-CELL IMMUNOMODULATORY PROTEIN"/>
    <property type="match status" value="1"/>
</dbReference>
<keyword evidence="5 9" id="KW-1133">Transmembrane helix</keyword>
<dbReference type="InterPro" id="IPR013517">
    <property type="entry name" value="FG-GAP"/>
</dbReference>
<feature type="compositionally biased region" description="Basic and acidic residues" evidence="8">
    <location>
        <begin position="26"/>
        <end position="40"/>
    </location>
</feature>
<sequence length="993" mass="109645">MPKRSPQSPHNIHVQKKYKYQHPRHSLHDELLNDTRSSDDERSDDNLPPSAYLHKGKDPKRRVVYGLLDDDDEEEDGFQEHASKSPRKLNFSDFDDSLDDLNTSPQPSTSKSVYANAIPTQDPDDDIFSGTTNKRPVKGKSKRTSSPEPDFMMYSFRGAKCAFTNPFKNLPSAVKQRAHLPESHIDFSPLPNPKPRLLFADAHHASQLEALQREEEESAKVSMHAKDELEDYQLDSVDCVDTGSLSGCSSSGVEESKKRSACSQQPPVTPRPNKLMHPSHTDLLASAKKSNNRVHCEVYPKKRLRHQRANRQNVATTVTAILSTLVQATFSNSLVDLGNLGVSPGNSSGGNLEPPGTTRISALADLNGDQFIDLISIDSSNNSISTYIWDHSAKSFKISSTATSPFPLDSLIPTDIDGDGLIDLIAVGSPDDNQIKMSLYPGHGDGFDTHSPLPSIRYTQPTFLDAYGDLSPDYIGYAYADEANTDTGTLSLFRNHNGSLSSSPLNFDGQPCKLTQKHSNAFIDLDGDCLADVFLLCDESTDKDNKDTAFQIWRNNPSNNTFTLHSHTPLPPNSGLVTFADFNRDGTLDMVFPSCASVDGNGVGRECHINVWFNKQMPLCVDSRSFDALLHPSLFSKNGDHTRCRNPSDLCVADEKFVLDSTNALSVSVDELTKGNATLRMEWLSEANAHSQPLLLRLGDYNLDSFPDILALLHYDDGSDRGAILENTAVSDGQVTEAGGRTIELRDGSKYAALHNITDARVVSWLDIDDDGTLDVMVQRQHGLTFIQNNMPNDAFFLKTLLLNGVCDTYCQDVRLYDDTHGGDGEGEGDTALYKPFKPFGAALLGGSYKLTILDTAGRRHAAQFAQVPSTASDALYTPYSFTGVGRTNNYIENLHVGSTFKDTSQTLDNSHKVNFEGIIPNAQVVITPKTNEHSWHIEMYLKKNKWVPFVAIVVSTLCLILGAVVFALHVHEKKEDQVERRKESHHINFQAL</sequence>
<evidence type="ECO:0000256" key="5">
    <source>
        <dbReference type="ARBA" id="ARBA00022989"/>
    </source>
</evidence>
<feature type="domain" description="T-cell immunomodulatory protein TIP C2" evidence="10">
    <location>
        <begin position="839"/>
        <end position="941"/>
    </location>
</feature>
<evidence type="ECO:0000256" key="2">
    <source>
        <dbReference type="ARBA" id="ARBA00006496"/>
    </source>
</evidence>
<evidence type="ECO:0000256" key="3">
    <source>
        <dbReference type="ARBA" id="ARBA00022692"/>
    </source>
</evidence>
<reference evidence="11 12" key="1">
    <citation type="submission" date="2019-03" db="EMBL/GenBank/DDBJ databases">
        <title>Sequencing 23 genomes of Wallemia ichthyophaga.</title>
        <authorList>
            <person name="Gostincar C."/>
        </authorList>
    </citation>
    <scope>NUCLEOTIDE SEQUENCE [LARGE SCALE GENOMIC DNA]</scope>
    <source>
        <strain evidence="11 12">EXF-6200</strain>
    </source>
</reference>
<feature type="compositionally biased region" description="Polar residues" evidence="8">
    <location>
        <begin position="103"/>
        <end position="113"/>
    </location>
</feature>
<dbReference type="InterPro" id="IPR057089">
    <property type="entry name" value="C2_TIP"/>
</dbReference>
<evidence type="ECO:0000256" key="7">
    <source>
        <dbReference type="ARBA" id="ARBA00023180"/>
    </source>
</evidence>
<dbReference type="InterPro" id="IPR028994">
    <property type="entry name" value="Integrin_alpha_N"/>
</dbReference>
<evidence type="ECO:0000313" key="11">
    <source>
        <dbReference type="EMBL" id="TIB31635.1"/>
    </source>
</evidence>
<protein>
    <recommendedName>
        <fullName evidence="10">T-cell immunomodulatory protein TIP C2 domain-containing protein</fullName>
    </recommendedName>
</protein>
<dbReference type="GO" id="GO:0005886">
    <property type="term" value="C:plasma membrane"/>
    <property type="evidence" value="ECO:0007669"/>
    <property type="project" value="TreeGrafter"/>
</dbReference>
<evidence type="ECO:0000256" key="9">
    <source>
        <dbReference type="SAM" id="Phobius"/>
    </source>
</evidence>
<feature type="region of interest" description="Disordered" evidence="8">
    <location>
        <begin position="1"/>
        <end position="149"/>
    </location>
</feature>
<dbReference type="Pfam" id="PF13517">
    <property type="entry name" value="FG-GAP_3"/>
    <property type="match status" value="2"/>
</dbReference>
<keyword evidence="7" id="KW-0325">Glycoprotein</keyword>
<proteinExistence type="inferred from homology"/>